<sequence length="220" mass="25118">MLKSADSTVVSSLYLKNYAKKYAKELSIIRNATDYQHFENEERNGLLDPLLGKPIIGYFGALNEWFDMELVAVTAKAHHEWNFVLIGSLSPCNFTPVEHLKNVYFLGEKAYSALPGYLSYFDVCIIPFKLNPLTLATNPVKFYEYLSMGKAVVSTPLPELIPYTDYCYLANDESEFAKKIQLALTTNASHTATKLANKRKKLAKRNTWKKRWLKLKGLFN</sequence>
<gene>
    <name evidence="1" type="ORF">COX64_01180</name>
</gene>
<evidence type="ECO:0000313" key="1">
    <source>
        <dbReference type="EMBL" id="PJA15114.1"/>
    </source>
</evidence>
<comment type="caution">
    <text evidence="1">The sequence shown here is derived from an EMBL/GenBank/DDBJ whole genome shotgun (WGS) entry which is preliminary data.</text>
</comment>
<dbReference type="Gene3D" id="3.40.50.2000">
    <property type="entry name" value="Glycogen Phosphorylase B"/>
    <property type="match status" value="1"/>
</dbReference>
<reference evidence="2" key="1">
    <citation type="submission" date="2017-09" db="EMBL/GenBank/DDBJ databases">
        <title>Depth-based differentiation of microbial function through sediment-hosted aquifers and enrichment of novel symbionts in the deep terrestrial subsurface.</title>
        <authorList>
            <person name="Probst A.J."/>
            <person name="Ladd B."/>
            <person name="Jarett J.K."/>
            <person name="Geller-Mcgrath D.E."/>
            <person name="Sieber C.M.K."/>
            <person name="Emerson J.B."/>
            <person name="Anantharaman K."/>
            <person name="Thomas B.C."/>
            <person name="Malmstrom R."/>
            <person name="Stieglmeier M."/>
            <person name="Klingl A."/>
            <person name="Woyke T."/>
            <person name="Ryan C.M."/>
            <person name="Banfield J.F."/>
        </authorList>
    </citation>
    <scope>NUCLEOTIDE SEQUENCE [LARGE SCALE GENOMIC DNA]</scope>
</reference>
<name>A0A2M7W2N9_9BACT</name>
<dbReference type="AlphaFoldDB" id="A0A2M7W2N9"/>
<dbReference type="EMBL" id="PFQB01000026">
    <property type="protein sequence ID" value="PJA15114.1"/>
    <property type="molecule type" value="Genomic_DNA"/>
</dbReference>
<dbReference type="SUPFAM" id="SSF53756">
    <property type="entry name" value="UDP-Glycosyltransferase/glycogen phosphorylase"/>
    <property type="match status" value="1"/>
</dbReference>
<dbReference type="Pfam" id="PF13692">
    <property type="entry name" value="Glyco_trans_1_4"/>
    <property type="match status" value="1"/>
</dbReference>
<dbReference type="Proteomes" id="UP000228952">
    <property type="component" value="Unassembled WGS sequence"/>
</dbReference>
<proteinExistence type="predicted"/>
<accession>A0A2M7W2N9</accession>
<evidence type="ECO:0008006" key="3">
    <source>
        <dbReference type="Google" id="ProtNLM"/>
    </source>
</evidence>
<organism evidence="1 2">
    <name type="scientific">Candidatus Dojkabacteria bacterium CG_4_10_14_0_2_um_filter_Dojkabacteria_WS6_41_15</name>
    <dbReference type="NCBI Taxonomy" id="2014249"/>
    <lineage>
        <taxon>Bacteria</taxon>
        <taxon>Candidatus Dojkabacteria</taxon>
    </lineage>
</organism>
<evidence type="ECO:0000313" key="2">
    <source>
        <dbReference type="Proteomes" id="UP000228952"/>
    </source>
</evidence>
<protein>
    <recommendedName>
        <fullName evidence="3">Glycosyltransferase family 1 protein</fullName>
    </recommendedName>
</protein>